<dbReference type="SMART" id="SM00387">
    <property type="entry name" value="HATPase_c"/>
    <property type="match status" value="1"/>
</dbReference>
<dbReference type="Gene3D" id="3.30.565.10">
    <property type="entry name" value="Histidine kinase-like ATPase, C-terminal domain"/>
    <property type="match status" value="1"/>
</dbReference>
<dbReference type="InterPro" id="IPR035965">
    <property type="entry name" value="PAS-like_dom_sf"/>
</dbReference>
<dbReference type="SUPFAM" id="SSF47384">
    <property type="entry name" value="Homodimeric domain of signal transducing histidine kinase"/>
    <property type="match status" value="1"/>
</dbReference>
<evidence type="ECO:0000256" key="1">
    <source>
        <dbReference type="ARBA" id="ARBA00000085"/>
    </source>
</evidence>
<organism evidence="8">
    <name type="scientific">uncultured Gemmatimonadota bacterium</name>
    <dbReference type="NCBI Taxonomy" id="203437"/>
    <lineage>
        <taxon>Bacteria</taxon>
        <taxon>Pseudomonadati</taxon>
        <taxon>Gemmatimonadota</taxon>
        <taxon>environmental samples</taxon>
    </lineage>
</organism>
<dbReference type="InterPro" id="IPR005467">
    <property type="entry name" value="His_kinase_dom"/>
</dbReference>
<dbReference type="EC" id="2.7.13.3" evidence="2"/>
<dbReference type="InterPro" id="IPR052162">
    <property type="entry name" value="Sensor_kinase/Photoreceptor"/>
</dbReference>
<keyword evidence="4" id="KW-0808">Transferase</keyword>
<dbReference type="GO" id="GO:0000155">
    <property type="term" value="F:phosphorelay sensor kinase activity"/>
    <property type="evidence" value="ECO:0007669"/>
    <property type="project" value="InterPro"/>
</dbReference>
<evidence type="ECO:0000256" key="5">
    <source>
        <dbReference type="ARBA" id="ARBA00022777"/>
    </source>
</evidence>
<evidence type="ECO:0000313" key="8">
    <source>
        <dbReference type="EMBL" id="CAA9373187.1"/>
    </source>
</evidence>
<dbReference type="CDD" id="cd16921">
    <property type="entry name" value="HATPase_FilI-like"/>
    <property type="match status" value="1"/>
</dbReference>
<dbReference type="Gene3D" id="3.30.450.40">
    <property type="match status" value="1"/>
</dbReference>
<dbReference type="Pfam" id="PF00512">
    <property type="entry name" value="HisKA"/>
    <property type="match status" value="1"/>
</dbReference>
<comment type="catalytic activity">
    <reaction evidence="1">
        <text>ATP + protein L-histidine = ADP + protein N-phospho-L-histidine.</text>
        <dbReference type="EC" id="2.7.13.3"/>
    </reaction>
</comment>
<dbReference type="EMBL" id="CADCTV010001004">
    <property type="protein sequence ID" value="CAA9373187.1"/>
    <property type="molecule type" value="Genomic_DNA"/>
</dbReference>
<dbReference type="PANTHER" id="PTHR43304">
    <property type="entry name" value="PHYTOCHROME-LIKE PROTEIN CPH1"/>
    <property type="match status" value="1"/>
</dbReference>
<gene>
    <name evidence="8" type="ORF">AVDCRST_MAG89-4769</name>
</gene>
<dbReference type="FunFam" id="3.30.565.10:FF:000006">
    <property type="entry name" value="Sensor histidine kinase WalK"/>
    <property type="match status" value="1"/>
</dbReference>
<evidence type="ECO:0000259" key="6">
    <source>
        <dbReference type="PROSITE" id="PS50109"/>
    </source>
</evidence>
<dbReference type="InterPro" id="IPR036097">
    <property type="entry name" value="HisK_dim/P_sf"/>
</dbReference>
<dbReference type="InterPro" id="IPR003018">
    <property type="entry name" value="GAF"/>
</dbReference>
<accession>A0A6J4MZ66</accession>
<dbReference type="InterPro" id="IPR004358">
    <property type="entry name" value="Sig_transdc_His_kin-like_C"/>
</dbReference>
<dbReference type="PROSITE" id="PS50109">
    <property type="entry name" value="HIS_KIN"/>
    <property type="match status" value="1"/>
</dbReference>
<dbReference type="CDD" id="cd00130">
    <property type="entry name" value="PAS"/>
    <property type="match status" value="1"/>
</dbReference>
<keyword evidence="3" id="KW-0597">Phosphoprotein</keyword>
<evidence type="ECO:0000256" key="3">
    <source>
        <dbReference type="ARBA" id="ARBA00022553"/>
    </source>
</evidence>
<dbReference type="AlphaFoldDB" id="A0A6J4MZ66"/>
<keyword evidence="5" id="KW-0418">Kinase</keyword>
<dbReference type="SMART" id="SM00388">
    <property type="entry name" value="HisKA"/>
    <property type="match status" value="1"/>
</dbReference>
<dbReference type="Pfam" id="PF13426">
    <property type="entry name" value="PAS_9"/>
    <property type="match status" value="1"/>
</dbReference>
<dbReference type="InterPro" id="IPR000014">
    <property type="entry name" value="PAS"/>
</dbReference>
<dbReference type="InterPro" id="IPR036890">
    <property type="entry name" value="HATPase_C_sf"/>
</dbReference>
<dbReference type="SMART" id="SM00091">
    <property type="entry name" value="PAS"/>
    <property type="match status" value="1"/>
</dbReference>
<dbReference type="NCBIfam" id="TIGR00229">
    <property type="entry name" value="sensory_box"/>
    <property type="match status" value="1"/>
</dbReference>
<name>A0A6J4MZ66_9BACT</name>
<feature type="domain" description="PAS" evidence="7">
    <location>
        <begin position="188"/>
        <end position="241"/>
    </location>
</feature>
<evidence type="ECO:0000256" key="2">
    <source>
        <dbReference type="ARBA" id="ARBA00012438"/>
    </source>
</evidence>
<dbReference type="PANTHER" id="PTHR43304:SF1">
    <property type="entry name" value="PAC DOMAIN-CONTAINING PROTEIN"/>
    <property type="match status" value="1"/>
</dbReference>
<evidence type="ECO:0000256" key="4">
    <source>
        <dbReference type="ARBA" id="ARBA00022679"/>
    </source>
</evidence>
<dbReference type="Pfam" id="PF02518">
    <property type="entry name" value="HATPase_c"/>
    <property type="match status" value="1"/>
</dbReference>
<dbReference type="InterPro" id="IPR029016">
    <property type="entry name" value="GAF-like_dom_sf"/>
</dbReference>
<dbReference type="InterPro" id="IPR003661">
    <property type="entry name" value="HisK_dim/P_dom"/>
</dbReference>
<dbReference type="PRINTS" id="PR00344">
    <property type="entry name" value="BCTRLSENSOR"/>
</dbReference>
<feature type="domain" description="Histidine kinase" evidence="6">
    <location>
        <begin position="334"/>
        <end position="547"/>
    </location>
</feature>
<dbReference type="SUPFAM" id="SSF55781">
    <property type="entry name" value="GAF domain-like"/>
    <property type="match status" value="1"/>
</dbReference>
<dbReference type="Gene3D" id="1.10.287.130">
    <property type="match status" value="1"/>
</dbReference>
<dbReference type="Pfam" id="PF13185">
    <property type="entry name" value="GAF_2"/>
    <property type="match status" value="1"/>
</dbReference>
<dbReference type="InterPro" id="IPR003594">
    <property type="entry name" value="HATPase_dom"/>
</dbReference>
<dbReference type="Gene3D" id="3.30.450.20">
    <property type="entry name" value="PAS domain"/>
    <property type="match status" value="1"/>
</dbReference>
<evidence type="ECO:0000259" key="7">
    <source>
        <dbReference type="PROSITE" id="PS50112"/>
    </source>
</evidence>
<sequence length="550" mass="60035">MTDLSSIRDAFAEEPGLVRLLQVVAVAANESTSLDGALQTCLDAVCHHTGWPAGHAYLVDAAGELASTGIWHLADPSRFPRFREVTRQTRFAAGHGLAGRVLRTGEPAWIEDVSRDPEFIRRVAAEEGIHSAVAFPVLVGREVAGVLEFFADRPLAPDPALMAVMANVGTQVGRVIERARAEEALRLSEAKFAGIISISSDAIVSIGEDQRIVFYNQGAEQTFGYTAEQVMGERVEMLIPEQHRADHEARVREFGDSPVVARRMGERGQISGCRWSGEVFPADASISKLEVGGKRLYTAVLRDVTERVRAEDALARQAQELARSNADLEQFAYVASHDLQEPLRMVASYTQLLARRYRDKLDDDAHEFIGYAVDGVTRMQALIGDLLAYSRVGRGGGVVERAELEAVFQRTLDVLRTAIEESGAQVTAGPLPTVAADPVQMGQVLQNLVGNGLKFQGAEPPRVHVSAERRGDEWLIAVRDNGIGIAAEYAQRIFVIFQRLHTRAEYAGTGIGLAICKKIVERHGGRIWVESAEGQGSTFFFTLPVGDEAE</sequence>
<dbReference type="SUPFAM" id="SSF55785">
    <property type="entry name" value="PYP-like sensor domain (PAS domain)"/>
    <property type="match status" value="1"/>
</dbReference>
<dbReference type="CDD" id="cd00082">
    <property type="entry name" value="HisKA"/>
    <property type="match status" value="1"/>
</dbReference>
<dbReference type="SMART" id="SM00065">
    <property type="entry name" value="GAF"/>
    <property type="match status" value="1"/>
</dbReference>
<dbReference type="PROSITE" id="PS50112">
    <property type="entry name" value="PAS"/>
    <property type="match status" value="1"/>
</dbReference>
<protein>
    <recommendedName>
        <fullName evidence="2">histidine kinase</fullName>
        <ecNumber evidence="2">2.7.13.3</ecNumber>
    </recommendedName>
</protein>
<dbReference type="SUPFAM" id="SSF55874">
    <property type="entry name" value="ATPase domain of HSP90 chaperone/DNA topoisomerase II/histidine kinase"/>
    <property type="match status" value="1"/>
</dbReference>
<reference evidence="8" key="1">
    <citation type="submission" date="2020-02" db="EMBL/GenBank/DDBJ databases">
        <authorList>
            <person name="Meier V. D."/>
        </authorList>
    </citation>
    <scope>NUCLEOTIDE SEQUENCE</scope>
    <source>
        <strain evidence="8">AVDCRST_MAG89</strain>
    </source>
</reference>
<proteinExistence type="predicted"/>